<dbReference type="Proteomes" id="UP000314294">
    <property type="component" value="Unassembled WGS sequence"/>
</dbReference>
<sequence length="104" mass="11045">MPNASAATPTTIGPKLLLQQLRYYPQGVGGMEMDGKQMVQASPVRRTPRRGRNVKLALTSLALRSICSVAPPPVAKRRLCTPGRQLATASSRSSSQSAAEAVDI</sequence>
<feature type="compositionally biased region" description="Low complexity" evidence="1">
    <location>
        <begin position="87"/>
        <end position="104"/>
    </location>
</feature>
<dbReference type="EMBL" id="SRLO01000421">
    <property type="protein sequence ID" value="TNN56771.1"/>
    <property type="molecule type" value="Genomic_DNA"/>
</dbReference>
<proteinExistence type="predicted"/>
<feature type="region of interest" description="Disordered" evidence="1">
    <location>
        <begin position="84"/>
        <end position="104"/>
    </location>
</feature>
<reference evidence="2 3" key="1">
    <citation type="submission" date="2019-03" db="EMBL/GenBank/DDBJ databases">
        <title>First draft genome of Liparis tanakae, snailfish: a comprehensive survey of snailfish specific genes.</title>
        <authorList>
            <person name="Kim W."/>
            <person name="Song I."/>
            <person name="Jeong J.-H."/>
            <person name="Kim D."/>
            <person name="Kim S."/>
            <person name="Ryu S."/>
            <person name="Song J.Y."/>
            <person name="Lee S.K."/>
        </authorList>
    </citation>
    <scope>NUCLEOTIDE SEQUENCE [LARGE SCALE GENOMIC DNA]</scope>
    <source>
        <tissue evidence="2">Muscle</tissue>
    </source>
</reference>
<evidence type="ECO:0000256" key="1">
    <source>
        <dbReference type="SAM" id="MobiDB-lite"/>
    </source>
</evidence>
<protein>
    <submittedName>
        <fullName evidence="2">Uncharacterized protein</fullName>
    </submittedName>
</protein>
<gene>
    <name evidence="2" type="ORF">EYF80_033029</name>
</gene>
<accession>A0A4Z2GTV7</accession>
<evidence type="ECO:0000313" key="2">
    <source>
        <dbReference type="EMBL" id="TNN56771.1"/>
    </source>
</evidence>
<comment type="caution">
    <text evidence="2">The sequence shown here is derived from an EMBL/GenBank/DDBJ whole genome shotgun (WGS) entry which is preliminary data.</text>
</comment>
<organism evidence="2 3">
    <name type="scientific">Liparis tanakae</name>
    <name type="common">Tanaka's snailfish</name>
    <dbReference type="NCBI Taxonomy" id="230148"/>
    <lineage>
        <taxon>Eukaryota</taxon>
        <taxon>Metazoa</taxon>
        <taxon>Chordata</taxon>
        <taxon>Craniata</taxon>
        <taxon>Vertebrata</taxon>
        <taxon>Euteleostomi</taxon>
        <taxon>Actinopterygii</taxon>
        <taxon>Neopterygii</taxon>
        <taxon>Teleostei</taxon>
        <taxon>Neoteleostei</taxon>
        <taxon>Acanthomorphata</taxon>
        <taxon>Eupercaria</taxon>
        <taxon>Perciformes</taxon>
        <taxon>Cottioidei</taxon>
        <taxon>Cottales</taxon>
        <taxon>Liparidae</taxon>
        <taxon>Liparis</taxon>
    </lineage>
</organism>
<dbReference type="AlphaFoldDB" id="A0A4Z2GTV7"/>
<name>A0A4Z2GTV7_9TELE</name>
<evidence type="ECO:0000313" key="3">
    <source>
        <dbReference type="Proteomes" id="UP000314294"/>
    </source>
</evidence>
<keyword evidence="3" id="KW-1185">Reference proteome</keyword>